<dbReference type="Proteomes" id="UP000799776">
    <property type="component" value="Unassembled WGS sequence"/>
</dbReference>
<reference evidence="9" key="1">
    <citation type="journal article" date="2020" name="Stud. Mycol.">
        <title>101 Dothideomycetes genomes: a test case for predicting lifestyles and emergence of pathogens.</title>
        <authorList>
            <person name="Haridas S."/>
            <person name="Albert R."/>
            <person name="Binder M."/>
            <person name="Bloem J."/>
            <person name="Labutti K."/>
            <person name="Salamov A."/>
            <person name="Andreopoulos B."/>
            <person name="Baker S."/>
            <person name="Barry K."/>
            <person name="Bills G."/>
            <person name="Bluhm B."/>
            <person name="Cannon C."/>
            <person name="Castanera R."/>
            <person name="Culley D."/>
            <person name="Daum C."/>
            <person name="Ezra D."/>
            <person name="Gonzalez J."/>
            <person name="Henrissat B."/>
            <person name="Kuo A."/>
            <person name="Liang C."/>
            <person name="Lipzen A."/>
            <person name="Lutzoni F."/>
            <person name="Magnuson J."/>
            <person name="Mondo S."/>
            <person name="Nolan M."/>
            <person name="Ohm R."/>
            <person name="Pangilinan J."/>
            <person name="Park H.-J."/>
            <person name="Ramirez L."/>
            <person name="Alfaro M."/>
            <person name="Sun H."/>
            <person name="Tritt A."/>
            <person name="Yoshinaga Y."/>
            <person name="Zwiers L.-H."/>
            <person name="Turgeon B."/>
            <person name="Goodwin S."/>
            <person name="Spatafora J."/>
            <person name="Crous P."/>
            <person name="Grigoriev I."/>
        </authorList>
    </citation>
    <scope>NUCLEOTIDE SEQUENCE</scope>
    <source>
        <strain evidence="9">CBS 121410</strain>
    </source>
</reference>
<keyword evidence="2 6" id="KW-0812">Transmembrane</keyword>
<keyword evidence="3 6" id="KW-1133">Transmembrane helix</keyword>
<evidence type="ECO:0008006" key="11">
    <source>
        <dbReference type="Google" id="ProtNLM"/>
    </source>
</evidence>
<comment type="subcellular location">
    <subcellularLocation>
        <location evidence="1">Membrane</location>
        <topology evidence="1">Multi-pass membrane protein</topology>
    </subcellularLocation>
</comment>
<evidence type="ECO:0000313" key="10">
    <source>
        <dbReference type="Proteomes" id="UP000799776"/>
    </source>
</evidence>
<evidence type="ECO:0000256" key="1">
    <source>
        <dbReference type="ARBA" id="ARBA00004141"/>
    </source>
</evidence>
<accession>A0A9P4LUF4</accession>
<feature type="transmembrane region" description="Helical" evidence="6">
    <location>
        <begin position="464"/>
        <end position="483"/>
    </location>
</feature>
<feature type="domain" description="Abscisic acid G-protein coupled receptor-like" evidence="7">
    <location>
        <begin position="345"/>
        <end position="529"/>
    </location>
</feature>
<dbReference type="PANTHER" id="PTHR15948">
    <property type="entry name" value="G-PROTEIN COUPLED RECEPTOR 89-RELATED"/>
    <property type="match status" value="1"/>
</dbReference>
<gene>
    <name evidence="9" type="ORF">K490DRAFT_9677</name>
</gene>
<dbReference type="PANTHER" id="PTHR15948:SF0">
    <property type="entry name" value="GOLGI PH REGULATOR A-RELATED"/>
    <property type="match status" value="1"/>
</dbReference>
<feature type="transmembrane region" description="Helical" evidence="6">
    <location>
        <begin position="350"/>
        <end position="369"/>
    </location>
</feature>
<dbReference type="InterPro" id="IPR022535">
    <property type="entry name" value="Golgi_pH-regulator_cons_dom"/>
</dbReference>
<dbReference type="EMBL" id="ML978737">
    <property type="protein sequence ID" value="KAF2084797.1"/>
    <property type="molecule type" value="Genomic_DNA"/>
</dbReference>
<feature type="region of interest" description="Disordered" evidence="5">
    <location>
        <begin position="55"/>
        <end position="85"/>
    </location>
</feature>
<evidence type="ECO:0000256" key="5">
    <source>
        <dbReference type="SAM" id="MobiDB-lite"/>
    </source>
</evidence>
<feature type="transmembrane region" description="Helical" evidence="6">
    <location>
        <begin position="427"/>
        <end position="452"/>
    </location>
</feature>
<feature type="transmembrane region" description="Helical" evidence="6">
    <location>
        <begin position="95"/>
        <end position="117"/>
    </location>
</feature>
<feature type="transmembrane region" description="Helical" evidence="6">
    <location>
        <begin position="129"/>
        <end position="149"/>
    </location>
</feature>
<feature type="transmembrane region" description="Helical" evidence="6">
    <location>
        <begin position="181"/>
        <end position="200"/>
    </location>
</feature>
<protein>
    <recommendedName>
        <fullName evidence="11">Abscisic acid G-protein coupled receptor-like domain-containing protein</fullName>
    </recommendedName>
</protein>
<keyword evidence="4 6" id="KW-0472">Membrane</keyword>
<evidence type="ECO:0000256" key="2">
    <source>
        <dbReference type="ARBA" id="ARBA00022692"/>
    </source>
</evidence>
<name>A0A9P4LUF4_9PEZI</name>
<evidence type="ECO:0000313" key="9">
    <source>
        <dbReference type="EMBL" id="KAF2084797.1"/>
    </source>
</evidence>
<feature type="domain" description="Golgi pH regulator conserved" evidence="8">
    <location>
        <begin position="213"/>
        <end position="278"/>
    </location>
</feature>
<dbReference type="GO" id="GO:0016020">
    <property type="term" value="C:membrane"/>
    <property type="evidence" value="ECO:0007669"/>
    <property type="project" value="UniProtKB-SubCell"/>
</dbReference>
<organism evidence="9 10">
    <name type="scientific">Saccharata proteae CBS 121410</name>
    <dbReference type="NCBI Taxonomy" id="1314787"/>
    <lineage>
        <taxon>Eukaryota</taxon>
        <taxon>Fungi</taxon>
        <taxon>Dikarya</taxon>
        <taxon>Ascomycota</taxon>
        <taxon>Pezizomycotina</taxon>
        <taxon>Dothideomycetes</taxon>
        <taxon>Dothideomycetes incertae sedis</taxon>
        <taxon>Botryosphaeriales</taxon>
        <taxon>Saccharataceae</taxon>
        <taxon>Saccharata</taxon>
    </lineage>
</organism>
<keyword evidence="10" id="KW-1185">Reference proteome</keyword>
<comment type="caution">
    <text evidence="9">The sequence shown here is derived from an EMBL/GenBank/DDBJ whole genome shotgun (WGS) entry which is preliminary data.</text>
</comment>
<evidence type="ECO:0000259" key="8">
    <source>
        <dbReference type="Pfam" id="PF12537"/>
    </source>
</evidence>
<dbReference type="Pfam" id="PF12430">
    <property type="entry name" value="ABA_GPCR"/>
    <property type="match status" value="1"/>
</dbReference>
<dbReference type="OrthoDB" id="264392at2759"/>
<proteinExistence type="predicted"/>
<dbReference type="Pfam" id="PF12537">
    <property type="entry name" value="GPHR_N"/>
    <property type="match status" value="1"/>
</dbReference>
<evidence type="ECO:0000256" key="6">
    <source>
        <dbReference type="SAM" id="Phobius"/>
    </source>
</evidence>
<dbReference type="InterPro" id="IPR025969">
    <property type="entry name" value="ABA_GPCR_dom"/>
</dbReference>
<dbReference type="AlphaFoldDB" id="A0A9P4LUF4"/>
<feature type="transmembrane region" description="Helical" evidence="6">
    <location>
        <begin position="221"/>
        <end position="242"/>
    </location>
</feature>
<feature type="transmembrane region" description="Helical" evidence="6">
    <location>
        <begin position="25"/>
        <end position="48"/>
    </location>
</feature>
<evidence type="ECO:0000256" key="4">
    <source>
        <dbReference type="ARBA" id="ARBA00023136"/>
    </source>
</evidence>
<feature type="non-terminal residue" evidence="9">
    <location>
        <position position="529"/>
    </location>
</feature>
<sequence>MLPTEDDCDDCVPSYMRASRSPTRLLVALLPFITTFFVVAAVVLRRLFPLLSGAPTPGSKKEAQQKSPSRPQVGGGYPPQVPQAAGTSPFSARRVAAVVFASNIALSAVLVELILCEIGNAVDPAARGLGLRVVVGTLVASLVVVTPALELHSIVRGVGFSGTQGKGKGKAAGWMVEGMGLGVWLLGFWYLGRGALGSYLHEKRDGMEEGHGFREGCLERIGVIGIASMACLAGFAAVSSLWQTFGVRARVVTEADISRKQAGLAATQEMLSAKQSRLRALQRRLSDSDHQPSGFMTRVIGSIRGNAELQELQTLRLEISGLETMATSLSTSLLTLQTRRAAQLRAKTTLGHLLTLFSYLFAFYCLYRIGATSLTTLRRYFLSSSSLSGPQQTSFAATDPINNVLALIAKHINPSLDRAAWSRQISFLLSGAMLLLAFNSVLQTFLLLARILPSWLLAHTQTNLPLIISQICATYVISAALLLRSNLPREYRGVVSEALGARLEGGWVERWFEGWFLGSVVCTGVGVWV</sequence>
<evidence type="ECO:0000259" key="7">
    <source>
        <dbReference type="Pfam" id="PF12430"/>
    </source>
</evidence>
<dbReference type="InterPro" id="IPR015672">
    <property type="entry name" value="GPHR/GTG"/>
</dbReference>
<evidence type="ECO:0000256" key="3">
    <source>
        <dbReference type="ARBA" id="ARBA00022989"/>
    </source>
</evidence>